<comment type="caution">
    <text evidence="1">The sequence shown here is derived from an EMBL/GenBank/DDBJ whole genome shotgun (WGS) entry which is preliminary data.</text>
</comment>
<evidence type="ECO:0000313" key="1">
    <source>
        <dbReference type="EMBL" id="KAJ1973048.1"/>
    </source>
</evidence>
<name>A0A9W8E7C9_9FUNG</name>
<dbReference type="OrthoDB" id="5550090at2759"/>
<organism evidence="1 2">
    <name type="scientific">Dimargaris verticillata</name>
    <dbReference type="NCBI Taxonomy" id="2761393"/>
    <lineage>
        <taxon>Eukaryota</taxon>
        <taxon>Fungi</taxon>
        <taxon>Fungi incertae sedis</taxon>
        <taxon>Zoopagomycota</taxon>
        <taxon>Kickxellomycotina</taxon>
        <taxon>Dimargaritomycetes</taxon>
        <taxon>Dimargaritales</taxon>
        <taxon>Dimargaritaceae</taxon>
        <taxon>Dimargaris</taxon>
    </lineage>
</organism>
<evidence type="ECO:0000313" key="2">
    <source>
        <dbReference type="Proteomes" id="UP001151582"/>
    </source>
</evidence>
<protein>
    <submittedName>
        <fullName evidence="1">Uncharacterized protein</fullName>
    </submittedName>
</protein>
<accession>A0A9W8E7C9</accession>
<dbReference type="EMBL" id="JANBQB010000904">
    <property type="protein sequence ID" value="KAJ1973048.1"/>
    <property type="molecule type" value="Genomic_DNA"/>
</dbReference>
<dbReference type="Proteomes" id="UP001151582">
    <property type="component" value="Unassembled WGS sequence"/>
</dbReference>
<reference evidence="1" key="1">
    <citation type="submission" date="2022-07" db="EMBL/GenBank/DDBJ databases">
        <title>Phylogenomic reconstructions and comparative analyses of Kickxellomycotina fungi.</title>
        <authorList>
            <person name="Reynolds N.K."/>
            <person name="Stajich J.E."/>
            <person name="Barry K."/>
            <person name="Grigoriev I.V."/>
            <person name="Crous P."/>
            <person name="Smith M.E."/>
        </authorList>
    </citation>
    <scope>NUCLEOTIDE SEQUENCE</scope>
    <source>
        <strain evidence="1">RSA 567</strain>
    </source>
</reference>
<dbReference type="AlphaFoldDB" id="A0A9W8E7C9"/>
<keyword evidence="2" id="KW-1185">Reference proteome</keyword>
<sequence>MSSTQPTSTTRQQCQRQVLTASFRHKPPQERAELQEAMANTSNWNNLLYTARQRRGPCYDPATGMYHFARNSKLYYSVTDPAHWKPQ</sequence>
<proteinExistence type="predicted"/>
<gene>
    <name evidence="1" type="ORF">H4R34_005207</name>
</gene>